<dbReference type="PANTHER" id="PTHR10744:SF1">
    <property type="entry name" value="SMALL RIBOSOMAL SUBUNIT PROTEIN US17M"/>
    <property type="match status" value="1"/>
</dbReference>
<dbReference type="InterPro" id="IPR012340">
    <property type="entry name" value="NA-bd_OB-fold"/>
</dbReference>
<accession>A0A9W8FZQ7</accession>
<dbReference type="GO" id="GO:1990904">
    <property type="term" value="C:ribonucleoprotein complex"/>
    <property type="evidence" value="ECO:0007669"/>
    <property type="project" value="UniProtKB-KW"/>
</dbReference>
<dbReference type="GO" id="GO:0006412">
    <property type="term" value="P:translation"/>
    <property type="evidence" value="ECO:0007669"/>
    <property type="project" value="InterPro"/>
</dbReference>
<gene>
    <name evidence="4" type="ORF">GGI25_004804</name>
</gene>
<keyword evidence="2" id="KW-0689">Ribosomal protein</keyword>
<dbReference type="GO" id="GO:0003735">
    <property type="term" value="F:structural constituent of ribosome"/>
    <property type="evidence" value="ECO:0007669"/>
    <property type="project" value="InterPro"/>
</dbReference>
<dbReference type="Gene3D" id="2.40.50.140">
    <property type="entry name" value="Nucleic acid-binding proteins"/>
    <property type="match status" value="1"/>
</dbReference>
<dbReference type="AlphaFoldDB" id="A0A9W8FZQ7"/>
<dbReference type="PANTHER" id="PTHR10744">
    <property type="entry name" value="40S RIBOSOMAL PROTEIN S11 FAMILY MEMBER"/>
    <property type="match status" value="1"/>
</dbReference>
<evidence type="ECO:0000256" key="2">
    <source>
        <dbReference type="ARBA" id="ARBA00022980"/>
    </source>
</evidence>
<dbReference type="Pfam" id="PF10775">
    <property type="entry name" value="ATP_sub_h"/>
    <property type="match status" value="1"/>
</dbReference>
<dbReference type="GO" id="GO:0015986">
    <property type="term" value="P:proton motive force-driven ATP synthesis"/>
    <property type="evidence" value="ECO:0007669"/>
    <property type="project" value="InterPro"/>
</dbReference>
<dbReference type="OrthoDB" id="274752at2759"/>
<dbReference type="EMBL" id="JANBTW010000071">
    <property type="protein sequence ID" value="KAJ2673210.1"/>
    <property type="molecule type" value="Genomic_DNA"/>
</dbReference>
<name>A0A9W8FZQ7_9FUNG</name>
<dbReference type="CDD" id="cd00364">
    <property type="entry name" value="Ribosomal_uS17"/>
    <property type="match status" value="1"/>
</dbReference>
<dbReference type="SUPFAM" id="SSF50249">
    <property type="entry name" value="Nucleic acid-binding proteins"/>
    <property type="match status" value="1"/>
</dbReference>
<dbReference type="Proteomes" id="UP001151518">
    <property type="component" value="Unassembled WGS sequence"/>
</dbReference>
<dbReference type="InterPro" id="IPR000266">
    <property type="entry name" value="Ribosomal_uS17"/>
</dbReference>
<evidence type="ECO:0000256" key="1">
    <source>
        <dbReference type="ARBA" id="ARBA00010254"/>
    </source>
</evidence>
<dbReference type="InterPro" id="IPR019711">
    <property type="entry name" value="ATP_synth_F0_suH"/>
</dbReference>
<keyword evidence="3" id="KW-0687">Ribonucleoprotein</keyword>
<comment type="similarity">
    <text evidence="1">Belongs to the universal ribosomal protein uS17 family.</text>
</comment>
<organism evidence="4 5">
    <name type="scientific">Coemansia spiralis</name>
    <dbReference type="NCBI Taxonomy" id="417178"/>
    <lineage>
        <taxon>Eukaryota</taxon>
        <taxon>Fungi</taxon>
        <taxon>Fungi incertae sedis</taxon>
        <taxon>Zoopagomycota</taxon>
        <taxon>Kickxellomycotina</taxon>
        <taxon>Kickxellomycetes</taxon>
        <taxon>Kickxellales</taxon>
        <taxon>Kickxellaceae</taxon>
        <taxon>Coemansia</taxon>
    </lineage>
</organism>
<evidence type="ECO:0000313" key="5">
    <source>
        <dbReference type="Proteomes" id="UP001151518"/>
    </source>
</evidence>
<dbReference type="GO" id="GO:0005739">
    <property type="term" value="C:mitochondrion"/>
    <property type="evidence" value="ECO:0007669"/>
    <property type="project" value="TreeGrafter"/>
</dbReference>
<evidence type="ECO:0000256" key="3">
    <source>
        <dbReference type="ARBA" id="ARBA00023274"/>
    </source>
</evidence>
<sequence>MRHNFIGMVISTAMDKTVRVRVPKRIMNHHVQKEVLLHKNYMAHDEFEKCKLGDIVRIEHCRKLSRHKSFAVAEIVKPARTWTDPDTGITASRFAVRGFSVASTSRKDFLQDLYLKEIRNYKPDAKATKADVTTKEFVAPKTPEAPKNDVNLDVDIKAYEQNGTITTA</sequence>
<comment type="caution">
    <text evidence="4">The sequence shown here is derived from an EMBL/GenBank/DDBJ whole genome shotgun (WGS) entry which is preliminary data.</text>
</comment>
<evidence type="ECO:0000313" key="4">
    <source>
        <dbReference type="EMBL" id="KAJ2673210.1"/>
    </source>
</evidence>
<reference evidence="4" key="1">
    <citation type="submission" date="2022-07" db="EMBL/GenBank/DDBJ databases">
        <title>Phylogenomic reconstructions and comparative analyses of Kickxellomycotina fungi.</title>
        <authorList>
            <person name="Reynolds N.K."/>
            <person name="Stajich J.E."/>
            <person name="Barry K."/>
            <person name="Grigoriev I.V."/>
            <person name="Crous P."/>
            <person name="Smith M.E."/>
        </authorList>
    </citation>
    <scope>NUCLEOTIDE SEQUENCE</scope>
    <source>
        <strain evidence="4">NRRL 3115</strain>
    </source>
</reference>
<proteinExistence type="inferred from homology"/>
<dbReference type="GO" id="GO:0005840">
    <property type="term" value="C:ribosome"/>
    <property type="evidence" value="ECO:0007669"/>
    <property type="project" value="UniProtKB-KW"/>
</dbReference>
<dbReference type="Pfam" id="PF00366">
    <property type="entry name" value="Ribosomal_S17"/>
    <property type="match status" value="1"/>
</dbReference>
<evidence type="ECO:0008006" key="6">
    <source>
        <dbReference type="Google" id="ProtNLM"/>
    </source>
</evidence>
<protein>
    <recommendedName>
        <fullName evidence="6">30S ribosomal protein S17</fullName>
    </recommendedName>
</protein>